<feature type="domain" description="Adenosine deaminase" evidence="7">
    <location>
        <begin position="20"/>
        <end position="347"/>
    </location>
</feature>
<dbReference type="SUPFAM" id="SSF51556">
    <property type="entry name" value="Metallo-dependent hydrolases"/>
    <property type="match status" value="1"/>
</dbReference>
<dbReference type="InterPro" id="IPR001365">
    <property type="entry name" value="A_deaminase_dom"/>
</dbReference>
<reference evidence="8" key="2">
    <citation type="journal article" date="2021" name="PeerJ">
        <title>Extensive microbial diversity within the chicken gut microbiome revealed by metagenomics and culture.</title>
        <authorList>
            <person name="Gilroy R."/>
            <person name="Ravi A."/>
            <person name="Getino M."/>
            <person name="Pursley I."/>
            <person name="Horton D.L."/>
            <person name="Alikhan N.F."/>
            <person name="Baker D."/>
            <person name="Gharbi K."/>
            <person name="Hall N."/>
            <person name="Watson M."/>
            <person name="Adriaenssens E.M."/>
            <person name="Foster-Nyarko E."/>
            <person name="Jarju S."/>
            <person name="Secka A."/>
            <person name="Antonio M."/>
            <person name="Oren A."/>
            <person name="Chaudhuri R.R."/>
            <person name="La Ragione R."/>
            <person name="Hildebrand F."/>
            <person name="Pallen M.J."/>
        </authorList>
    </citation>
    <scope>NUCLEOTIDE SEQUENCE</scope>
    <source>
        <strain evidence="8">CHK187-14744</strain>
    </source>
</reference>
<evidence type="ECO:0000313" key="9">
    <source>
        <dbReference type="Proteomes" id="UP000824164"/>
    </source>
</evidence>
<keyword evidence="4" id="KW-0479">Metal-binding</keyword>
<evidence type="ECO:0000256" key="3">
    <source>
        <dbReference type="ARBA" id="ARBA00012784"/>
    </source>
</evidence>
<dbReference type="InterPro" id="IPR006330">
    <property type="entry name" value="Ado/ade_deaminase"/>
</dbReference>
<keyword evidence="6" id="KW-0862">Zinc</keyword>
<dbReference type="Proteomes" id="UP000824164">
    <property type="component" value="Unassembled WGS sequence"/>
</dbReference>
<accession>A0A9D1HKB5</accession>
<evidence type="ECO:0000259" key="7">
    <source>
        <dbReference type="Pfam" id="PF00962"/>
    </source>
</evidence>
<dbReference type="EMBL" id="DVLT01000069">
    <property type="protein sequence ID" value="HIU03747.1"/>
    <property type="molecule type" value="Genomic_DNA"/>
</dbReference>
<dbReference type="Gene3D" id="3.20.20.140">
    <property type="entry name" value="Metal-dependent hydrolases"/>
    <property type="match status" value="1"/>
</dbReference>
<reference evidence="8" key="1">
    <citation type="submission" date="2020-10" db="EMBL/GenBank/DDBJ databases">
        <authorList>
            <person name="Gilroy R."/>
        </authorList>
    </citation>
    <scope>NUCLEOTIDE SEQUENCE</scope>
    <source>
        <strain evidence="8">CHK187-14744</strain>
    </source>
</reference>
<protein>
    <recommendedName>
        <fullName evidence="3">adenosine deaminase</fullName>
        <ecNumber evidence="3">3.5.4.4</ecNumber>
    </recommendedName>
</protein>
<dbReference type="GO" id="GO:0046872">
    <property type="term" value="F:metal ion binding"/>
    <property type="evidence" value="ECO:0007669"/>
    <property type="project" value="UniProtKB-KW"/>
</dbReference>
<dbReference type="CDD" id="cd01320">
    <property type="entry name" value="ADA"/>
    <property type="match status" value="1"/>
</dbReference>
<dbReference type="AlphaFoldDB" id="A0A9D1HKB5"/>
<proteinExistence type="inferred from homology"/>
<dbReference type="GO" id="GO:0046103">
    <property type="term" value="P:inosine biosynthetic process"/>
    <property type="evidence" value="ECO:0007669"/>
    <property type="project" value="TreeGrafter"/>
</dbReference>
<evidence type="ECO:0000256" key="2">
    <source>
        <dbReference type="ARBA" id="ARBA00006676"/>
    </source>
</evidence>
<dbReference type="GO" id="GO:0043103">
    <property type="term" value="P:hypoxanthine salvage"/>
    <property type="evidence" value="ECO:0007669"/>
    <property type="project" value="TreeGrafter"/>
</dbReference>
<dbReference type="GO" id="GO:0004000">
    <property type="term" value="F:adenosine deaminase activity"/>
    <property type="evidence" value="ECO:0007669"/>
    <property type="project" value="TreeGrafter"/>
</dbReference>
<dbReference type="NCBIfam" id="TIGR01430">
    <property type="entry name" value="aden_deam"/>
    <property type="match status" value="1"/>
</dbReference>
<dbReference type="PANTHER" id="PTHR11409:SF43">
    <property type="entry name" value="ADENOSINE DEAMINASE"/>
    <property type="match status" value="1"/>
</dbReference>
<dbReference type="Pfam" id="PF00962">
    <property type="entry name" value="A_deaminase"/>
    <property type="match status" value="1"/>
</dbReference>
<evidence type="ECO:0000256" key="6">
    <source>
        <dbReference type="ARBA" id="ARBA00022833"/>
    </source>
</evidence>
<evidence type="ECO:0000256" key="1">
    <source>
        <dbReference type="ARBA" id="ARBA00001947"/>
    </source>
</evidence>
<name>A0A9D1HKB5_9FIRM</name>
<organism evidence="8 9">
    <name type="scientific">Candidatus Onthocola gallistercoris</name>
    <dbReference type="NCBI Taxonomy" id="2840876"/>
    <lineage>
        <taxon>Bacteria</taxon>
        <taxon>Bacillati</taxon>
        <taxon>Bacillota</taxon>
        <taxon>Bacilli</taxon>
        <taxon>Candidatus Onthocola</taxon>
    </lineage>
</organism>
<evidence type="ECO:0000256" key="4">
    <source>
        <dbReference type="ARBA" id="ARBA00022723"/>
    </source>
</evidence>
<comment type="similarity">
    <text evidence="2">Belongs to the metallo-dependent hydrolases superfamily. Adenosine and AMP deaminases family.</text>
</comment>
<keyword evidence="5 8" id="KW-0378">Hydrolase</keyword>
<evidence type="ECO:0000256" key="5">
    <source>
        <dbReference type="ARBA" id="ARBA00022801"/>
    </source>
</evidence>
<sequence>MYDKRIGMSEMDREWIRALPKVELHCHLDGSMRLDTIRDFLAEMTMDTDGSKLPENDDAARALLQAPADCASLDEYLKRFDLPVQCLQTAGHLKKAAYELVRDAAAENVVYLEMRFAPALSVHPGLGMDEVIGSVVNGMQEGKRDFGVYGGVILCGMRHMDPKINIQVAEAAGRFLGKGVCGVDLAGGEADFPPEIHRDMFKKAREMGIPITIHAGECGSSENIRTAIQLGASRIGHGIAAKGDPSILNMCRDQHVLLEMCPTSNLQTKAVNDLSDHPMKDLLAEGLYVCINTDNRTVSATSMSREIELAMEKMGLGRMDIWNMMAYAADAAFAPEDIRRKIHVKLEKFKEKTLTSEM</sequence>
<evidence type="ECO:0000313" key="8">
    <source>
        <dbReference type="EMBL" id="HIU03747.1"/>
    </source>
</evidence>
<dbReference type="InterPro" id="IPR032466">
    <property type="entry name" value="Metal_Hydrolase"/>
</dbReference>
<dbReference type="GO" id="GO:0005829">
    <property type="term" value="C:cytosol"/>
    <property type="evidence" value="ECO:0007669"/>
    <property type="project" value="TreeGrafter"/>
</dbReference>
<gene>
    <name evidence="8" type="primary">add</name>
    <name evidence="8" type="ORF">IAB63_10900</name>
</gene>
<comment type="caution">
    <text evidence="8">The sequence shown here is derived from an EMBL/GenBank/DDBJ whole genome shotgun (WGS) entry which is preliminary data.</text>
</comment>
<dbReference type="GO" id="GO:0006154">
    <property type="term" value="P:adenosine catabolic process"/>
    <property type="evidence" value="ECO:0007669"/>
    <property type="project" value="TreeGrafter"/>
</dbReference>
<dbReference type="EC" id="3.5.4.4" evidence="3"/>
<comment type="cofactor">
    <cofactor evidence="1">
        <name>Zn(2+)</name>
        <dbReference type="ChEBI" id="CHEBI:29105"/>
    </cofactor>
</comment>
<dbReference type="PANTHER" id="PTHR11409">
    <property type="entry name" value="ADENOSINE DEAMINASE"/>
    <property type="match status" value="1"/>
</dbReference>